<dbReference type="PANTHER" id="PTHR10010:SF46">
    <property type="entry name" value="SODIUM-DEPENDENT PHOSPHATE TRANSPORT PROTEIN 2B"/>
    <property type="match status" value="1"/>
</dbReference>
<dbReference type="eggNOG" id="COG1283">
    <property type="taxonomic scope" value="Bacteria"/>
</dbReference>
<dbReference type="GO" id="GO:0005436">
    <property type="term" value="F:sodium:phosphate symporter activity"/>
    <property type="evidence" value="ECO:0007669"/>
    <property type="project" value="InterPro"/>
</dbReference>
<feature type="transmembrane region" description="Helical" evidence="7">
    <location>
        <begin position="244"/>
        <end position="268"/>
    </location>
</feature>
<comment type="subcellular location">
    <subcellularLocation>
        <location evidence="1">Cell membrane</location>
        <topology evidence="1">Multi-pass membrane protein</topology>
    </subcellularLocation>
</comment>
<evidence type="ECO:0000313" key="8">
    <source>
        <dbReference type="EMBL" id="EAR51108.1"/>
    </source>
</evidence>
<dbReference type="Gene3D" id="1.20.58.220">
    <property type="entry name" value="Phosphate transport system protein phou homolog 2, domain 2"/>
    <property type="match status" value="1"/>
</dbReference>
<dbReference type="GO" id="GO:0005886">
    <property type="term" value="C:plasma membrane"/>
    <property type="evidence" value="ECO:0007669"/>
    <property type="project" value="UniProtKB-SubCell"/>
</dbReference>
<protein>
    <recommendedName>
        <fullName evidence="10">Na+/Pi-cotransporter</fullName>
    </recommendedName>
</protein>
<dbReference type="InterPro" id="IPR003841">
    <property type="entry name" value="Na/Pi_transpt"/>
</dbReference>
<evidence type="ECO:0000256" key="6">
    <source>
        <dbReference type="SAM" id="Coils"/>
    </source>
</evidence>
<dbReference type="GO" id="GO:0044341">
    <property type="term" value="P:sodium-dependent phosphate transport"/>
    <property type="evidence" value="ECO:0007669"/>
    <property type="project" value="InterPro"/>
</dbReference>
<organism evidence="8 9">
    <name type="scientific">Oceanicola granulosus (strain ATCC BAA-861 / DSM 15982 / KCTC 12143 / HTCC2516)</name>
    <dbReference type="NCBI Taxonomy" id="314256"/>
    <lineage>
        <taxon>Bacteria</taxon>
        <taxon>Pseudomonadati</taxon>
        <taxon>Pseudomonadota</taxon>
        <taxon>Alphaproteobacteria</taxon>
        <taxon>Rhodobacterales</taxon>
        <taxon>Roseobacteraceae</taxon>
        <taxon>Oceanicola</taxon>
    </lineage>
</organism>
<name>Q2CEM4_OCEGH</name>
<evidence type="ECO:0000256" key="5">
    <source>
        <dbReference type="ARBA" id="ARBA00023136"/>
    </source>
</evidence>
<sequence>MESHPVIFLLNITSAAALLVWAVRLVRTGFERAFGDQLGLWLRRSTTSRPSAAGCGAAAAVLLQSSTAVVVLMASFLSAGNIGGVAGLALLLGADVGSALVTQVLTSQLALVEPLLLLAGVLIFLRARQRRARQVGRILIGLALIFISLDLIRAASSPLVESPAASGAMAYLARDLVTAFAVSAVFAWLVHSSVAAILLYATMATQGVLPLEAALAMVLGANLGGCLIALLLTLQSAASVRRVVWLNLALRGGGALVALAVLFSWDVLQQIPGGSAGQQAINLHLAFNLALLLLFLPFVGALHRAHERLFPMARAEANPLAHRSALDPEALSQPKRALSCAVRELVHIGGLVEAMFRRSIGLMDVYDAAEAARLAETNALIERLSLELRLYLAQVQASDRQDKIGTRAFDLAGVGANLEAAADIVAQTIPRLAARKSFEKLTFSDDGWQELTEFHERVLRNVQLGISVLMNDESELAEKLVEEKDKVRDLARQLEERHLFRLQRGLEETLNTSSIHLELLRAIKNVNTAFAMIAYPILSQSGKLRDSRLASD</sequence>
<feature type="transmembrane region" description="Helical" evidence="7">
    <location>
        <begin position="6"/>
        <end position="26"/>
    </location>
</feature>
<evidence type="ECO:0000256" key="7">
    <source>
        <dbReference type="SAM" id="Phobius"/>
    </source>
</evidence>
<dbReference type="PANTHER" id="PTHR10010">
    <property type="entry name" value="SOLUTE CARRIER FAMILY 34 SODIUM PHOSPHATE , MEMBER 2-RELATED"/>
    <property type="match status" value="1"/>
</dbReference>
<dbReference type="Pfam" id="PF02690">
    <property type="entry name" value="Na_Pi_cotrans"/>
    <property type="match status" value="2"/>
</dbReference>
<dbReference type="EMBL" id="AAOT01000017">
    <property type="protein sequence ID" value="EAR51108.1"/>
    <property type="molecule type" value="Genomic_DNA"/>
</dbReference>
<dbReference type="OrthoDB" id="5778511at2"/>
<evidence type="ECO:0000256" key="3">
    <source>
        <dbReference type="ARBA" id="ARBA00022692"/>
    </source>
</evidence>
<dbReference type="RefSeq" id="WP_007257088.1">
    <property type="nucleotide sequence ID" value="NZ_CH724110.1"/>
</dbReference>
<dbReference type="SUPFAM" id="SSF109755">
    <property type="entry name" value="PhoU-like"/>
    <property type="match status" value="1"/>
</dbReference>
<feature type="transmembrane region" description="Helical" evidence="7">
    <location>
        <begin position="280"/>
        <end position="302"/>
    </location>
</feature>
<dbReference type="AlphaFoldDB" id="Q2CEM4"/>
<evidence type="ECO:0000256" key="2">
    <source>
        <dbReference type="ARBA" id="ARBA00022475"/>
    </source>
</evidence>
<feature type="coiled-coil region" evidence="6">
    <location>
        <begin position="470"/>
        <end position="497"/>
    </location>
</feature>
<dbReference type="STRING" id="314256.OG2516_18100"/>
<feature type="transmembrane region" description="Helical" evidence="7">
    <location>
        <begin position="213"/>
        <end position="232"/>
    </location>
</feature>
<keyword evidence="3 7" id="KW-0812">Transmembrane</keyword>
<dbReference type="HOGENOM" id="CLU_025623_2_1_5"/>
<evidence type="ECO:0000256" key="4">
    <source>
        <dbReference type="ARBA" id="ARBA00022989"/>
    </source>
</evidence>
<accession>Q2CEM4</accession>
<dbReference type="Proteomes" id="UP000003635">
    <property type="component" value="Unassembled WGS sequence"/>
</dbReference>
<feature type="transmembrane region" description="Helical" evidence="7">
    <location>
        <begin position="176"/>
        <end position="201"/>
    </location>
</feature>
<evidence type="ECO:0008006" key="10">
    <source>
        <dbReference type="Google" id="ProtNLM"/>
    </source>
</evidence>
<dbReference type="InterPro" id="IPR038078">
    <property type="entry name" value="PhoU-like_sf"/>
</dbReference>
<dbReference type="NCBIfam" id="NF037997">
    <property type="entry name" value="Na_Pi_symport"/>
    <property type="match status" value="1"/>
</dbReference>
<reference evidence="8 9" key="1">
    <citation type="journal article" date="2010" name="J. Bacteriol.">
        <title>Genome sequences of Oceanicola granulosus HTCC2516(T) and Oceanicola batsensis HTCC2597(TDelta).</title>
        <authorList>
            <person name="Thrash J.C."/>
            <person name="Cho J.C."/>
            <person name="Vergin K.L."/>
            <person name="Giovannoni S.J."/>
        </authorList>
    </citation>
    <scope>NUCLEOTIDE SEQUENCE [LARGE SCALE GENOMIC DNA]</scope>
    <source>
        <strain evidence="9">ATCC BAA-861 / DSM 15982 / KCTC 12143 / HTCC2516</strain>
    </source>
</reference>
<keyword evidence="6" id="KW-0175">Coiled coil</keyword>
<keyword evidence="2" id="KW-1003">Cell membrane</keyword>
<evidence type="ECO:0000313" key="9">
    <source>
        <dbReference type="Proteomes" id="UP000003635"/>
    </source>
</evidence>
<feature type="transmembrane region" description="Helical" evidence="7">
    <location>
        <begin position="104"/>
        <end position="125"/>
    </location>
</feature>
<proteinExistence type="predicted"/>
<keyword evidence="4 7" id="KW-1133">Transmembrane helix</keyword>
<feature type="transmembrane region" description="Helical" evidence="7">
    <location>
        <begin position="69"/>
        <end position="92"/>
    </location>
</feature>
<gene>
    <name evidence="8" type="ORF">OG2516_18100</name>
</gene>
<comment type="caution">
    <text evidence="8">The sequence shown here is derived from an EMBL/GenBank/DDBJ whole genome shotgun (WGS) entry which is preliminary data.</text>
</comment>
<keyword evidence="5 7" id="KW-0472">Membrane</keyword>
<keyword evidence="9" id="KW-1185">Reference proteome</keyword>
<evidence type="ECO:0000256" key="1">
    <source>
        <dbReference type="ARBA" id="ARBA00004651"/>
    </source>
</evidence>